<dbReference type="InterPro" id="IPR022643">
    <property type="entry name" value="De-COase2_C"/>
</dbReference>
<dbReference type="PANTHER" id="PTHR43727:SF2">
    <property type="entry name" value="GROUP IV DECARBOXYLASE"/>
    <property type="match status" value="1"/>
</dbReference>
<name>A0A6J6W804_9ZZZZ</name>
<gene>
    <name evidence="7" type="ORF">UFOPK2958_00436</name>
</gene>
<organism evidence="7">
    <name type="scientific">freshwater metagenome</name>
    <dbReference type="NCBI Taxonomy" id="449393"/>
    <lineage>
        <taxon>unclassified sequences</taxon>
        <taxon>metagenomes</taxon>
        <taxon>ecological metagenomes</taxon>
    </lineage>
</organism>
<keyword evidence="2" id="KW-0210">Decarboxylase</keyword>
<evidence type="ECO:0000259" key="6">
    <source>
        <dbReference type="Pfam" id="PF02784"/>
    </source>
</evidence>
<accession>A0A6J6W804</accession>
<dbReference type="InterPro" id="IPR022644">
    <property type="entry name" value="De-COase2_N"/>
</dbReference>
<dbReference type="SUPFAM" id="SSF50621">
    <property type="entry name" value="Alanine racemase C-terminal domain-like"/>
    <property type="match status" value="1"/>
</dbReference>
<dbReference type="GO" id="GO:0008836">
    <property type="term" value="F:diaminopimelate decarboxylase activity"/>
    <property type="evidence" value="ECO:0007669"/>
    <property type="project" value="InterPro"/>
</dbReference>
<evidence type="ECO:0000256" key="2">
    <source>
        <dbReference type="ARBA" id="ARBA00022793"/>
    </source>
</evidence>
<evidence type="ECO:0000256" key="3">
    <source>
        <dbReference type="ARBA" id="ARBA00022898"/>
    </source>
</evidence>
<feature type="domain" description="Orn/DAP/Arg decarboxylase 2 C-terminal" evidence="5">
    <location>
        <begin position="41"/>
        <end position="378"/>
    </location>
</feature>
<dbReference type="GO" id="GO:0009089">
    <property type="term" value="P:lysine biosynthetic process via diaminopimelate"/>
    <property type="evidence" value="ECO:0007669"/>
    <property type="project" value="InterPro"/>
</dbReference>
<evidence type="ECO:0000256" key="1">
    <source>
        <dbReference type="ARBA" id="ARBA00001933"/>
    </source>
</evidence>
<comment type="cofactor">
    <cofactor evidence="1">
        <name>pyridoxal 5'-phosphate</name>
        <dbReference type="ChEBI" id="CHEBI:597326"/>
    </cofactor>
</comment>
<evidence type="ECO:0000256" key="4">
    <source>
        <dbReference type="ARBA" id="ARBA00023239"/>
    </source>
</evidence>
<reference evidence="7" key="1">
    <citation type="submission" date="2020-05" db="EMBL/GenBank/DDBJ databases">
        <authorList>
            <person name="Chiriac C."/>
            <person name="Salcher M."/>
            <person name="Ghai R."/>
            <person name="Kavagutti S V."/>
        </authorList>
    </citation>
    <scope>NUCLEOTIDE SEQUENCE</scope>
</reference>
<feature type="domain" description="Orn/DAP/Arg decarboxylase 2 N-terminal" evidence="6">
    <location>
        <begin position="47"/>
        <end position="287"/>
    </location>
</feature>
<keyword evidence="3" id="KW-0663">Pyridoxal phosphate</keyword>
<dbReference type="CDD" id="cd06828">
    <property type="entry name" value="PLPDE_III_DapDC"/>
    <property type="match status" value="1"/>
</dbReference>
<evidence type="ECO:0000313" key="7">
    <source>
        <dbReference type="EMBL" id="CAB4779615.1"/>
    </source>
</evidence>
<dbReference type="InterPro" id="IPR009006">
    <property type="entry name" value="Ala_racemase/Decarboxylase_C"/>
</dbReference>
<dbReference type="Gene3D" id="3.20.20.10">
    <property type="entry name" value="Alanine racemase"/>
    <property type="match status" value="1"/>
</dbReference>
<dbReference type="PRINTS" id="PR01179">
    <property type="entry name" value="ODADCRBXLASE"/>
</dbReference>
<dbReference type="Pfam" id="PF02784">
    <property type="entry name" value="Orn_Arg_deC_N"/>
    <property type="match status" value="1"/>
</dbReference>
<dbReference type="EMBL" id="CAFAAB010000034">
    <property type="protein sequence ID" value="CAB4779615.1"/>
    <property type="molecule type" value="Genomic_DNA"/>
</dbReference>
<dbReference type="InterPro" id="IPR002986">
    <property type="entry name" value="DAP_deCOOHase_LysA"/>
</dbReference>
<evidence type="ECO:0000259" key="5">
    <source>
        <dbReference type="Pfam" id="PF00278"/>
    </source>
</evidence>
<dbReference type="InterPro" id="IPR029066">
    <property type="entry name" value="PLP-binding_barrel"/>
</dbReference>
<proteinExistence type="inferred from homology"/>
<dbReference type="Pfam" id="PF00278">
    <property type="entry name" value="Orn_DAP_Arg_deC"/>
    <property type="match status" value="1"/>
</dbReference>
<protein>
    <submittedName>
        <fullName evidence="7">Unannotated protein</fullName>
    </submittedName>
</protein>
<dbReference type="HAMAP" id="MF_02120">
    <property type="entry name" value="LysA"/>
    <property type="match status" value="1"/>
</dbReference>
<keyword evidence="4" id="KW-0456">Lyase</keyword>
<dbReference type="SUPFAM" id="SSF51419">
    <property type="entry name" value="PLP-binding barrel"/>
    <property type="match status" value="1"/>
</dbReference>
<dbReference type="PANTHER" id="PTHR43727">
    <property type="entry name" value="DIAMINOPIMELATE DECARBOXYLASE"/>
    <property type="match status" value="1"/>
</dbReference>
<dbReference type="NCBIfam" id="TIGR01048">
    <property type="entry name" value="lysA"/>
    <property type="match status" value="1"/>
</dbReference>
<dbReference type="InterPro" id="IPR000183">
    <property type="entry name" value="Orn/DAP/Arg_de-COase"/>
</dbReference>
<dbReference type="Gene3D" id="2.40.37.10">
    <property type="entry name" value="Lyase, Ornithine Decarboxylase, Chain A, domain 1"/>
    <property type="match status" value="1"/>
</dbReference>
<dbReference type="FunFam" id="3.20.20.10:FF:000003">
    <property type="entry name" value="Diaminopimelate decarboxylase"/>
    <property type="match status" value="1"/>
</dbReference>
<dbReference type="AlphaFoldDB" id="A0A6J6W804"/>
<sequence length="421" mass="44957">MAESIHLDLFPEGTQLLDDDIVVGGVSLRSIAETYGTPVFVYDETALRDRAREAAKNFDDGTAFASKSFLCGAMAKLAHEEGLCIDVATAGELDIVMRAGVPASRIILHGNNKSEAELARAIEAGVRRIVVDSFDEIERLASMVPADGDVACMIRVTPGIEAHTHEFVKTGQEDTKFGFSLASGDAQRAIDALRAIRGVNFVGLHTHIGSQIYDFAAFGEAVRVLAPLVAANGVRELCVGGGLGVAYVAGEPTITIIEWAKAVRDAVRETGMDIDLLTTEPGRSIVARAGMTIYTVGTRKVAAGRNYLAVDGGMSDNPRPVLYGSGYEAVMVNKPLAERDGIFRIVGKHCETGDFLIDAAALPESIESGDLIVTPVTGAYGYSMASNYNRVPRPPVVFVSNGTARLVLRRESLDDLVRLEV</sequence>
<dbReference type="PRINTS" id="PR01181">
    <property type="entry name" value="DAPDCRBXLASE"/>
</dbReference>